<evidence type="ECO:0000313" key="2">
    <source>
        <dbReference type="EMBL" id="PKA70760.1"/>
    </source>
</evidence>
<dbReference type="Proteomes" id="UP000232455">
    <property type="component" value="Unassembled WGS sequence"/>
</dbReference>
<keyword evidence="3" id="KW-1185">Reference proteome</keyword>
<accession>A0ABX4Q1W6</accession>
<dbReference type="SMART" id="SM01321">
    <property type="entry name" value="Y1_Tnp"/>
    <property type="match status" value="1"/>
</dbReference>
<protein>
    <submittedName>
        <fullName evidence="2">Transposase</fullName>
    </submittedName>
</protein>
<gene>
    <name evidence="2" type="ORF">ATI02_3684</name>
</gene>
<evidence type="ECO:0000313" key="3">
    <source>
        <dbReference type="Proteomes" id="UP000232455"/>
    </source>
</evidence>
<dbReference type="PANTHER" id="PTHR34322:SF2">
    <property type="entry name" value="TRANSPOSASE IS200-LIKE DOMAIN-CONTAINING PROTEIN"/>
    <property type="match status" value="1"/>
</dbReference>
<feature type="domain" description="Transposase IS200-like" evidence="1">
    <location>
        <begin position="9"/>
        <end position="125"/>
    </location>
</feature>
<dbReference type="EMBL" id="PHHE01000001">
    <property type="protein sequence ID" value="PKA70760.1"/>
    <property type="molecule type" value="Genomic_DNA"/>
</dbReference>
<dbReference type="Pfam" id="PF01797">
    <property type="entry name" value="Y1_Tnp"/>
    <property type="match status" value="1"/>
</dbReference>
<dbReference type="InterPro" id="IPR036515">
    <property type="entry name" value="Transposase_17_sf"/>
</dbReference>
<organism evidence="2 3">
    <name type="scientific">Pseudomonas baetica</name>
    <dbReference type="NCBI Taxonomy" id="674054"/>
    <lineage>
        <taxon>Bacteria</taxon>
        <taxon>Pseudomonadati</taxon>
        <taxon>Pseudomonadota</taxon>
        <taxon>Gammaproteobacteria</taxon>
        <taxon>Pseudomonadales</taxon>
        <taxon>Pseudomonadaceae</taxon>
        <taxon>Pseudomonas</taxon>
    </lineage>
</organism>
<name>A0ABX4Q1W6_9PSED</name>
<sequence>MPRTARVVLPHYPHHVVQRGHNKQAVFKEPADFERYLSDLCELKTLLDVKVYAFCLMTNHVHLLLAPGESAASLGQLMKSLAARMTRYRNKLEGRSGTLWESRYKSSVVQTDTYLLACCRYIELNPVRAQIVEHAQDYRWSSLQVRLNATEETNWLDDYPGFTDLGPTVAIRNDRYIEFMKQPPPSQELELIRSALQRGQLTGNSQFTAEIEVITGLHISNRPRGRPAKCIVET</sequence>
<dbReference type="PANTHER" id="PTHR34322">
    <property type="entry name" value="TRANSPOSASE, Y1_TNP DOMAIN-CONTAINING"/>
    <property type="match status" value="1"/>
</dbReference>
<dbReference type="Gene3D" id="3.30.70.1290">
    <property type="entry name" value="Transposase IS200-like"/>
    <property type="match status" value="1"/>
</dbReference>
<proteinExistence type="predicted"/>
<dbReference type="SUPFAM" id="SSF143422">
    <property type="entry name" value="Transposase IS200-like"/>
    <property type="match status" value="1"/>
</dbReference>
<dbReference type="RefSeq" id="WP_100846986.1">
    <property type="nucleotide sequence ID" value="NZ_PHHE01000001.1"/>
</dbReference>
<reference evidence="2 3" key="1">
    <citation type="submission" date="2017-11" db="EMBL/GenBank/DDBJ databases">
        <title>Genome sequencing of a diverse group of Pseudomonas species.</title>
        <authorList>
            <person name="Loper J."/>
        </authorList>
    </citation>
    <scope>NUCLEOTIDE SEQUENCE [LARGE SCALE GENOMIC DNA]</scope>
    <source>
        <strain evidence="2 3">LMG 25716</strain>
    </source>
</reference>
<dbReference type="InterPro" id="IPR002686">
    <property type="entry name" value="Transposase_17"/>
</dbReference>
<comment type="caution">
    <text evidence="2">The sequence shown here is derived from an EMBL/GenBank/DDBJ whole genome shotgun (WGS) entry which is preliminary data.</text>
</comment>
<evidence type="ECO:0000259" key="1">
    <source>
        <dbReference type="SMART" id="SM01321"/>
    </source>
</evidence>